<dbReference type="EC" id="3.2.1.78" evidence="4"/>
<feature type="signal peptide" evidence="10">
    <location>
        <begin position="1"/>
        <end position="18"/>
    </location>
</feature>
<dbReference type="STRING" id="28573.A0A0U1LXT3"/>
<dbReference type="Pfam" id="PF26410">
    <property type="entry name" value="GH5_mannosidase"/>
    <property type="match status" value="1"/>
</dbReference>
<evidence type="ECO:0000256" key="9">
    <source>
        <dbReference type="ARBA" id="ARBA00023295"/>
    </source>
</evidence>
<dbReference type="OMA" id="YNWIEST"/>
<feature type="domain" description="Glycoside hydrolase family 5" evidence="11">
    <location>
        <begin position="164"/>
        <end position="324"/>
    </location>
</feature>
<dbReference type="OrthoDB" id="406631at2759"/>
<dbReference type="AlphaFoldDB" id="A0A0U1LXT3"/>
<comment type="similarity">
    <text evidence="3">Belongs to the glycosyl hydrolase 5 (cellulase A) family.</text>
</comment>
<dbReference type="Proteomes" id="UP000054383">
    <property type="component" value="Unassembled WGS sequence"/>
</dbReference>
<evidence type="ECO:0000256" key="6">
    <source>
        <dbReference type="ARBA" id="ARBA00022729"/>
    </source>
</evidence>
<comment type="subcellular location">
    <subcellularLocation>
        <location evidence="2">Secreted</location>
    </subcellularLocation>
</comment>
<dbReference type="InterPro" id="IPR001547">
    <property type="entry name" value="Glyco_hydro_5"/>
</dbReference>
<dbReference type="PANTHER" id="PTHR31451:SF39">
    <property type="entry name" value="MANNAN ENDO-1,4-BETA-MANNOSIDASE 1"/>
    <property type="match status" value="1"/>
</dbReference>
<sequence length="376" mass="40596">MRSTILSLLTLFGHHSFARPSSPIATDLSLAASAGFPTTDGLKFSINGTTSYYAGTNTYWLAFLNNNSDVDHVLDDLASSDLKILRVWGFNDVNTIPASGTVWFQLHANGTSTINTGADGLQKLDYVVSSAESRGVKLIINFVNNWNDYGGMNAYVVAYGGNQTGWYTNSQIQTAYKKYIKTVVDRYSSSSAIFAWELANEPRCNGCDTSVITDWVNTTSAYIKSLDSNHMVTIGDEGFGLTNGSDGSYPYTFGEGLDFVKNLNIPTIDFGTLHLYPDSWGEALSWGSSWVSTHGAACAAVGKPCILEEFGTDTDQCANEGPWQATALNTSGIAADMFWQFGDTLSTGESPDDGNTIYYGSDAYTCVVTDHVKAIG</sequence>
<keyword evidence="5" id="KW-0964">Secreted</keyword>
<dbReference type="InterPro" id="IPR045053">
    <property type="entry name" value="MAN-like"/>
</dbReference>
<keyword evidence="8" id="KW-0119">Carbohydrate metabolism</keyword>
<comment type="catalytic activity">
    <reaction evidence="1">
        <text>Random hydrolysis of (1-&gt;4)-beta-D-mannosidic linkages in mannans, galactomannans and glucomannans.</text>
        <dbReference type="EC" id="3.2.1.78"/>
    </reaction>
</comment>
<dbReference type="PANTHER" id="PTHR31451">
    <property type="match status" value="1"/>
</dbReference>
<evidence type="ECO:0000256" key="1">
    <source>
        <dbReference type="ARBA" id="ARBA00001678"/>
    </source>
</evidence>
<keyword evidence="9" id="KW-0326">Glycosidase</keyword>
<reference evidence="12 13" key="1">
    <citation type="submission" date="2015-04" db="EMBL/GenBank/DDBJ databases">
        <authorList>
            <person name="Syromyatnikov M.Y."/>
            <person name="Popov V.N."/>
        </authorList>
    </citation>
    <scope>NUCLEOTIDE SEQUENCE [LARGE SCALE GENOMIC DNA]</scope>
    <source>
        <strain evidence="12">WF-38-12</strain>
    </source>
</reference>
<dbReference type="Gene3D" id="3.20.20.80">
    <property type="entry name" value="Glycosidases"/>
    <property type="match status" value="1"/>
</dbReference>
<dbReference type="FunFam" id="3.20.20.80:FF:000076">
    <property type="entry name" value="Mannan endo-1,4-beta-mannosidase A"/>
    <property type="match status" value="1"/>
</dbReference>
<dbReference type="InterPro" id="IPR017853">
    <property type="entry name" value="GH"/>
</dbReference>
<keyword evidence="13" id="KW-1185">Reference proteome</keyword>
<dbReference type="GO" id="GO:0046355">
    <property type="term" value="P:mannan catabolic process"/>
    <property type="evidence" value="ECO:0007669"/>
    <property type="project" value="UniProtKB-ARBA"/>
</dbReference>
<evidence type="ECO:0000313" key="12">
    <source>
        <dbReference type="EMBL" id="CRG88174.1"/>
    </source>
</evidence>
<protein>
    <recommendedName>
        <fullName evidence="4">mannan endo-1,4-beta-mannosidase</fullName>
        <ecNumber evidence="4">3.2.1.78</ecNumber>
    </recommendedName>
</protein>
<dbReference type="SUPFAM" id="SSF51445">
    <property type="entry name" value="(Trans)glycosidases"/>
    <property type="match status" value="1"/>
</dbReference>
<gene>
    <name evidence="12" type="ORF">PISL3812_05201</name>
</gene>
<organism evidence="12 13">
    <name type="scientific">Talaromyces islandicus</name>
    <name type="common">Penicillium islandicum</name>
    <dbReference type="NCBI Taxonomy" id="28573"/>
    <lineage>
        <taxon>Eukaryota</taxon>
        <taxon>Fungi</taxon>
        <taxon>Dikarya</taxon>
        <taxon>Ascomycota</taxon>
        <taxon>Pezizomycotina</taxon>
        <taxon>Eurotiomycetes</taxon>
        <taxon>Eurotiomycetidae</taxon>
        <taxon>Eurotiales</taxon>
        <taxon>Trichocomaceae</taxon>
        <taxon>Talaromyces</taxon>
        <taxon>Talaromyces sect. Islandici</taxon>
    </lineage>
</organism>
<dbReference type="GO" id="GO:0016985">
    <property type="term" value="F:mannan endo-1,4-beta-mannosidase activity"/>
    <property type="evidence" value="ECO:0007669"/>
    <property type="project" value="UniProtKB-EC"/>
</dbReference>
<evidence type="ECO:0000256" key="4">
    <source>
        <dbReference type="ARBA" id="ARBA00012706"/>
    </source>
</evidence>
<accession>A0A0U1LXT3</accession>
<keyword evidence="7" id="KW-0378">Hydrolase</keyword>
<feature type="chain" id="PRO_5006711348" description="mannan endo-1,4-beta-mannosidase" evidence="10">
    <location>
        <begin position="19"/>
        <end position="376"/>
    </location>
</feature>
<proteinExistence type="inferred from homology"/>
<name>A0A0U1LXT3_TALIS</name>
<evidence type="ECO:0000313" key="13">
    <source>
        <dbReference type="Proteomes" id="UP000054383"/>
    </source>
</evidence>
<evidence type="ECO:0000256" key="7">
    <source>
        <dbReference type="ARBA" id="ARBA00022801"/>
    </source>
</evidence>
<evidence type="ECO:0000256" key="5">
    <source>
        <dbReference type="ARBA" id="ARBA00022525"/>
    </source>
</evidence>
<keyword evidence="6 10" id="KW-0732">Signal</keyword>
<evidence type="ECO:0000256" key="10">
    <source>
        <dbReference type="SAM" id="SignalP"/>
    </source>
</evidence>
<evidence type="ECO:0000259" key="11">
    <source>
        <dbReference type="Pfam" id="PF26410"/>
    </source>
</evidence>
<dbReference type="EMBL" id="CVMT01000004">
    <property type="protein sequence ID" value="CRG88174.1"/>
    <property type="molecule type" value="Genomic_DNA"/>
</dbReference>
<evidence type="ECO:0000256" key="3">
    <source>
        <dbReference type="ARBA" id="ARBA00005641"/>
    </source>
</evidence>
<evidence type="ECO:0000256" key="8">
    <source>
        <dbReference type="ARBA" id="ARBA00023277"/>
    </source>
</evidence>
<evidence type="ECO:0000256" key="2">
    <source>
        <dbReference type="ARBA" id="ARBA00004613"/>
    </source>
</evidence>
<dbReference type="GO" id="GO:0005576">
    <property type="term" value="C:extracellular region"/>
    <property type="evidence" value="ECO:0007669"/>
    <property type="project" value="UniProtKB-SubCell"/>
</dbReference>